<reference evidence="1 2" key="1">
    <citation type="submission" date="2007-03" db="EMBL/GenBank/DDBJ databases">
        <authorList>
            <person name="Fulton L."/>
            <person name="Clifton S."/>
            <person name="Fulton B."/>
            <person name="Xu J."/>
            <person name="Minx P."/>
            <person name="Pepin K.H."/>
            <person name="Johnson M."/>
            <person name="Thiruvilangam P."/>
            <person name="Bhonagiri V."/>
            <person name="Nash W.E."/>
            <person name="Mardis E.R."/>
            <person name="Wilson R.K."/>
        </authorList>
    </citation>
    <scope>NUCLEOTIDE SEQUENCE [LARGE SCALE GENOMIC DNA]</scope>
    <source>
        <strain evidence="2">ATCC 8483 / DSM 1896 / JCM 5824 / BCRC 10623 / CCUG 4943 / NCTC 11153</strain>
    </source>
</reference>
<comment type="caution">
    <text evidence="1">The sequence shown here is derived from an EMBL/GenBank/DDBJ whole genome shotgun (WGS) entry which is preliminary data.</text>
</comment>
<dbReference type="EMBL" id="AAXF02000054">
    <property type="protein sequence ID" value="EDO08764.1"/>
    <property type="molecule type" value="Genomic_DNA"/>
</dbReference>
<gene>
    <name evidence="1" type="ORF">BACOVA_04620</name>
</gene>
<accession>A0AAN3D2F5</accession>
<evidence type="ECO:0000313" key="1">
    <source>
        <dbReference type="EMBL" id="EDO08764.1"/>
    </source>
</evidence>
<dbReference type="AlphaFoldDB" id="A0AAN3D2F5"/>
<sequence>MKICNYMRCIYSWFYEKIEQYIGFVFLINKLNLSKLFNSFDKEDKHGEVV</sequence>
<reference evidence="2" key="2">
    <citation type="submission" date="2007-04" db="EMBL/GenBank/DDBJ databases">
        <title>Draft genome sequence of Bacteroides ovatus (ATCC 8483).</title>
        <authorList>
            <person name="Sudarsanam P."/>
            <person name="Ley R."/>
            <person name="Guruge J."/>
            <person name="Turnbaugh P.J."/>
            <person name="Mahowald M."/>
            <person name="Liep D."/>
            <person name="Gordon J."/>
        </authorList>
    </citation>
    <scope>NUCLEOTIDE SEQUENCE [LARGE SCALE GENOMIC DNA]</scope>
    <source>
        <strain evidence="2">ATCC 8483 / DSM 1896 / JCM 5824 / BCRC 10623 / CCUG 4943 / NCTC 11153</strain>
    </source>
</reference>
<name>A0AAN3D2F5_BACO1</name>
<proteinExistence type="predicted"/>
<dbReference type="Proteomes" id="UP000005475">
    <property type="component" value="Unassembled WGS sequence"/>
</dbReference>
<organism evidence="1 2">
    <name type="scientific">Bacteroides ovatus (strain ATCC 8483 / DSM 1896 / JCM 5824 / BCRC 10623 / CCUG 4943 / NCTC 11153)</name>
    <dbReference type="NCBI Taxonomy" id="411476"/>
    <lineage>
        <taxon>Bacteria</taxon>
        <taxon>Pseudomonadati</taxon>
        <taxon>Bacteroidota</taxon>
        <taxon>Bacteroidia</taxon>
        <taxon>Bacteroidales</taxon>
        <taxon>Bacteroidaceae</taxon>
        <taxon>Bacteroides</taxon>
    </lineage>
</organism>
<evidence type="ECO:0000313" key="2">
    <source>
        <dbReference type="Proteomes" id="UP000005475"/>
    </source>
</evidence>
<protein>
    <submittedName>
        <fullName evidence="1">Uncharacterized protein</fullName>
    </submittedName>
</protein>